<name>A0ACC0HQ45_9ERIC</name>
<accession>A0ACC0HQ45</accession>
<reference evidence="1 2" key="1">
    <citation type="journal article" date="2022" name="Plant J.">
        <title>Chromosome-level genome of Camellia lanceoleosa provides a valuable resource for understanding genome evolution and self-incompatibility.</title>
        <authorList>
            <person name="Gong W."/>
            <person name="Xiao S."/>
            <person name="Wang L."/>
            <person name="Liao Z."/>
            <person name="Chang Y."/>
            <person name="Mo W."/>
            <person name="Hu G."/>
            <person name="Li W."/>
            <person name="Zhao G."/>
            <person name="Zhu H."/>
            <person name="Hu X."/>
            <person name="Ji K."/>
            <person name="Xiang X."/>
            <person name="Song Q."/>
            <person name="Yuan D."/>
            <person name="Jin S."/>
            <person name="Zhang L."/>
        </authorList>
    </citation>
    <scope>NUCLEOTIDE SEQUENCE [LARGE SCALE GENOMIC DNA]</scope>
    <source>
        <strain evidence="1">SQ_2022a</strain>
    </source>
</reference>
<dbReference type="EMBL" id="CM045761">
    <property type="protein sequence ID" value="KAI8015614.1"/>
    <property type="molecule type" value="Genomic_DNA"/>
</dbReference>
<proteinExistence type="predicted"/>
<dbReference type="Proteomes" id="UP001060215">
    <property type="component" value="Chromosome 4"/>
</dbReference>
<evidence type="ECO:0000313" key="1">
    <source>
        <dbReference type="EMBL" id="KAI8015614.1"/>
    </source>
</evidence>
<protein>
    <submittedName>
        <fullName evidence="1">Protein MIZU-KUSSEI 1</fullName>
    </submittedName>
</protein>
<sequence length="303" mass="32889">MRMIDLGSQRGPLHMHVHMNMKVMDTPITSVECGREIRFRRSFRSLMECVVPCCGFQPSSTATDSLAGDVDADAAAAESTTTHHHGSSSSSSSTVTGTFFGYRKGRVSFCIQDDRRRSSRSSPLLLLEFTVPTAFLAREMQYGLLRIALVECGEYSRSHITSASKQGYYYQYNSSSKINTVSSSSSSCSSSSLFNVPVWAMYCNGRKVGFAMRRQMTIGDGAVLKLMQSVSVGAGVLPPITTTATAKSPSEEEEECGSGGGGELMYLRASFERVIGSADSESFHMINPVGSSSQELSIFLLRS</sequence>
<comment type="caution">
    <text evidence="1">The sequence shown here is derived from an EMBL/GenBank/DDBJ whole genome shotgun (WGS) entry which is preliminary data.</text>
</comment>
<keyword evidence="2" id="KW-1185">Reference proteome</keyword>
<organism evidence="1 2">
    <name type="scientific">Camellia lanceoleosa</name>
    <dbReference type="NCBI Taxonomy" id="1840588"/>
    <lineage>
        <taxon>Eukaryota</taxon>
        <taxon>Viridiplantae</taxon>
        <taxon>Streptophyta</taxon>
        <taxon>Embryophyta</taxon>
        <taxon>Tracheophyta</taxon>
        <taxon>Spermatophyta</taxon>
        <taxon>Magnoliopsida</taxon>
        <taxon>eudicotyledons</taxon>
        <taxon>Gunneridae</taxon>
        <taxon>Pentapetalae</taxon>
        <taxon>asterids</taxon>
        <taxon>Ericales</taxon>
        <taxon>Theaceae</taxon>
        <taxon>Camellia</taxon>
    </lineage>
</organism>
<evidence type="ECO:0000313" key="2">
    <source>
        <dbReference type="Proteomes" id="UP001060215"/>
    </source>
</evidence>
<gene>
    <name evidence="1" type="ORF">LOK49_LG05G03961</name>
</gene>